<reference evidence="3" key="1">
    <citation type="submission" date="2022-08" db="UniProtKB">
        <authorList>
            <consortium name="EnsemblMetazoa"/>
        </authorList>
    </citation>
    <scope>IDENTIFICATION</scope>
    <source>
        <strain evidence="3">05x7-T-G4-1.051#20</strain>
    </source>
</reference>
<accession>A0A8W8L840</accession>
<organism evidence="3 4">
    <name type="scientific">Magallana gigas</name>
    <name type="common">Pacific oyster</name>
    <name type="synonym">Crassostrea gigas</name>
    <dbReference type="NCBI Taxonomy" id="29159"/>
    <lineage>
        <taxon>Eukaryota</taxon>
        <taxon>Metazoa</taxon>
        <taxon>Spiralia</taxon>
        <taxon>Lophotrochozoa</taxon>
        <taxon>Mollusca</taxon>
        <taxon>Bivalvia</taxon>
        <taxon>Autobranchia</taxon>
        <taxon>Pteriomorphia</taxon>
        <taxon>Ostreida</taxon>
        <taxon>Ostreoidea</taxon>
        <taxon>Ostreidae</taxon>
        <taxon>Magallana</taxon>
    </lineage>
</organism>
<evidence type="ECO:0008006" key="5">
    <source>
        <dbReference type="Google" id="ProtNLM"/>
    </source>
</evidence>
<protein>
    <recommendedName>
        <fullName evidence="5">Sushi domain-containing protein</fullName>
    </recommendedName>
</protein>
<dbReference type="AlphaFoldDB" id="A0A8W8L840"/>
<name>A0A8W8L840_MAGGI</name>
<dbReference type="Proteomes" id="UP000005408">
    <property type="component" value="Unassembled WGS sequence"/>
</dbReference>
<evidence type="ECO:0000313" key="3">
    <source>
        <dbReference type="EnsemblMetazoa" id="G27026.5:cds"/>
    </source>
</evidence>
<dbReference type="EnsemblMetazoa" id="G27026.5">
    <property type="protein sequence ID" value="G27026.5:cds"/>
    <property type="gene ID" value="G27026"/>
</dbReference>
<evidence type="ECO:0000256" key="2">
    <source>
        <dbReference type="SAM" id="SignalP"/>
    </source>
</evidence>
<feature type="chain" id="PRO_5036505662" description="Sushi domain-containing protein" evidence="2">
    <location>
        <begin position="21"/>
        <end position="473"/>
    </location>
</feature>
<keyword evidence="4" id="KW-1185">Reference proteome</keyword>
<feature type="signal peptide" evidence="2">
    <location>
        <begin position="1"/>
        <end position="20"/>
    </location>
</feature>
<feature type="region of interest" description="Disordered" evidence="1">
    <location>
        <begin position="199"/>
        <end position="246"/>
    </location>
</feature>
<evidence type="ECO:0000256" key="1">
    <source>
        <dbReference type="SAM" id="MobiDB-lite"/>
    </source>
</evidence>
<feature type="compositionally biased region" description="Basic and acidic residues" evidence="1">
    <location>
        <begin position="219"/>
        <end position="246"/>
    </location>
</feature>
<feature type="compositionally biased region" description="Low complexity" evidence="1">
    <location>
        <begin position="201"/>
        <end position="218"/>
    </location>
</feature>
<sequence>MHNAIVIMVAVVIIESGCNSVPSSEFLIDKDKGETGRYFVSSDRNYLCHYGRASDMHFQNRFSEQCYKQNKNLLTEHENSSRTYPYFNPSVGAPPGCGPLPVVNGSKWECPYGVSPLSVPVYESCRVLCKGESLQRRTLVKVRCTEKLEWDHPMLSAVCAVIKNPSDNTMSLNSVCTADVGNVQQRNVVNEDTAKNQLCTQNSDVDNQNSDVDNQNSDVDNHNSDVDNHNSDVDNHNSDVDKEHNTLSDNDIDLCVSREAFQTSDLADTDIFLQTISNNITVPHATVRNADSPIKCDCILNNMNQNTENIELSNEFNGLDISILTTDSLKNVEENVAIVEDHSWKQSGATRAGSCPTIAAMLEGAVNDSIRFVDDLSTLLDPDNPGNWQGLIQAYFSLSFNKIQEIRHKTKDHFKEAVLPLLSSHGLSIVHLTSYFYKLPSRRIDVIECIQRYHPYCQECGEIYDCVKSTNVE</sequence>
<proteinExistence type="predicted"/>
<keyword evidence="2" id="KW-0732">Signal</keyword>
<evidence type="ECO:0000313" key="4">
    <source>
        <dbReference type="Proteomes" id="UP000005408"/>
    </source>
</evidence>